<name>A0ACB8UCR6_9APHY</name>
<evidence type="ECO:0000313" key="1">
    <source>
        <dbReference type="EMBL" id="KAI0092018.1"/>
    </source>
</evidence>
<proteinExistence type="predicted"/>
<organism evidence="1 2">
    <name type="scientific">Irpex rosettiformis</name>
    <dbReference type="NCBI Taxonomy" id="378272"/>
    <lineage>
        <taxon>Eukaryota</taxon>
        <taxon>Fungi</taxon>
        <taxon>Dikarya</taxon>
        <taxon>Basidiomycota</taxon>
        <taxon>Agaricomycotina</taxon>
        <taxon>Agaricomycetes</taxon>
        <taxon>Polyporales</taxon>
        <taxon>Irpicaceae</taxon>
        <taxon>Irpex</taxon>
    </lineage>
</organism>
<sequence length="426" mass="46598">MAADSAKVSLPAFLKMLTSNSVSASKAMAIAGKIYKTFNTSTALAELTDFQLQDAGITDAEERKLVLNAVRKAGYKSGTAKNPSTSAQRSTPASTISPSSSRNSSSLVSGSQKHVGTATDAGESRRKRKRNDKCNEFLPDRPTDELEEQAYGSLEFNEVLDETVLQTKHAVVNRAPIMTAWSFIIAERLGFTREEALSIASVYTEMNAISKGVSIGIYSKDKKDGVEADKGGSQPYVDLMGRRPLFQMQDESWRALSSDTPVSPASGFSYISRSLRQTAPFIVGALRLLADAYTPDELNKHGFSLYTEFRPEVKGWGGRGEVRCEKILQLRKWENGGLKLYQQQTQPEASEVRKLDNKGPSTSAVVECKGADKIDNGPRVPDGDAVVGPHLKKPRTMTVEEYEAALDEDDTFADVNLDFPEIENSM</sequence>
<evidence type="ECO:0000313" key="2">
    <source>
        <dbReference type="Proteomes" id="UP001055072"/>
    </source>
</evidence>
<accession>A0ACB8UCR6</accession>
<gene>
    <name evidence="1" type="ORF">BDY19DRAFT_990766</name>
</gene>
<comment type="caution">
    <text evidence="1">The sequence shown here is derived from an EMBL/GenBank/DDBJ whole genome shotgun (WGS) entry which is preliminary data.</text>
</comment>
<protein>
    <submittedName>
        <fullName evidence="1">Uncharacterized protein</fullName>
    </submittedName>
</protein>
<reference evidence="1" key="1">
    <citation type="journal article" date="2021" name="Environ. Microbiol.">
        <title>Gene family expansions and transcriptome signatures uncover fungal adaptations to wood decay.</title>
        <authorList>
            <person name="Hage H."/>
            <person name="Miyauchi S."/>
            <person name="Viragh M."/>
            <person name="Drula E."/>
            <person name="Min B."/>
            <person name="Chaduli D."/>
            <person name="Navarro D."/>
            <person name="Favel A."/>
            <person name="Norest M."/>
            <person name="Lesage-Meessen L."/>
            <person name="Balint B."/>
            <person name="Merenyi Z."/>
            <person name="de Eugenio L."/>
            <person name="Morin E."/>
            <person name="Martinez A.T."/>
            <person name="Baldrian P."/>
            <person name="Stursova M."/>
            <person name="Martinez M.J."/>
            <person name="Novotny C."/>
            <person name="Magnuson J.K."/>
            <person name="Spatafora J.W."/>
            <person name="Maurice S."/>
            <person name="Pangilinan J."/>
            <person name="Andreopoulos W."/>
            <person name="LaButti K."/>
            <person name="Hundley H."/>
            <person name="Na H."/>
            <person name="Kuo A."/>
            <person name="Barry K."/>
            <person name="Lipzen A."/>
            <person name="Henrissat B."/>
            <person name="Riley R."/>
            <person name="Ahrendt S."/>
            <person name="Nagy L.G."/>
            <person name="Grigoriev I.V."/>
            <person name="Martin F."/>
            <person name="Rosso M.N."/>
        </authorList>
    </citation>
    <scope>NUCLEOTIDE SEQUENCE</scope>
    <source>
        <strain evidence="1">CBS 384.51</strain>
    </source>
</reference>
<dbReference type="EMBL" id="MU274904">
    <property type="protein sequence ID" value="KAI0092018.1"/>
    <property type="molecule type" value="Genomic_DNA"/>
</dbReference>
<keyword evidence="2" id="KW-1185">Reference proteome</keyword>
<dbReference type="Proteomes" id="UP001055072">
    <property type="component" value="Unassembled WGS sequence"/>
</dbReference>